<keyword evidence="2" id="KW-1185">Reference proteome</keyword>
<gene>
    <name evidence="1" type="ORF">MPNT_550004</name>
</gene>
<proteinExistence type="predicted"/>
<dbReference type="Proteomes" id="UP000663859">
    <property type="component" value="Unassembled WGS sequence"/>
</dbReference>
<name>A0A8J2BS21_9BACT</name>
<evidence type="ECO:0000313" key="2">
    <source>
        <dbReference type="Proteomes" id="UP000663859"/>
    </source>
</evidence>
<comment type="caution">
    <text evidence="1">The sequence shown here is derived from an EMBL/GenBank/DDBJ whole genome shotgun (WGS) entry which is preliminary data.</text>
</comment>
<reference evidence="1" key="1">
    <citation type="submission" date="2021-02" db="EMBL/GenBank/DDBJ databases">
        <authorList>
            <person name="Cremers G."/>
            <person name="Picone N."/>
        </authorList>
    </citation>
    <scope>NUCLEOTIDE SEQUENCE</scope>
    <source>
        <strain evidence="1">PQ17</strain>
    </source>
</reference>
<organism evidence="1 2">
    <name type="scientific">Candidatus Methylacidithermus pantelleriae</name>
    <dbReference type="NCBI Taxonomy" id="2744239"/>
    <lineage>
        <taxon>Bacteria</taxon>
        <taxon>Pseudomonadati</taxon>
        <taxon>Verrucomicrobiota</taxon>
        <taxon>Methylacidiphilae</taxon>
        <taxon>Methylacidiphilales</taxon>
        <taxon>Methylacidiphilaceae</taxon>
        <taxon>Candidatus Methylacidithermus</taxon>
    </lineage>
</organism>
<dbReference type="EMBL" id="CAJNOB010000051">
    <property type="protein sequence ID" value="CAF0703306.1"/>
    <property type="molecule type" value="Genomic_DNA"/>
</dbReference>
<accession>A0A8J2BS21</accession>
<dbReference type="AlphaFoldDB" id="A0A8J2BS21"/>
<protein>
    <submittedName>
        <fullName evidence="1">Uncharacterized protein</fullName>
    </submittedName>
</protein>
<evidence type="ECO:0000313" key="1">
    <source>
        <dbReference type="EMBL" id="CAF0703306.1"/>
    </source>
</evidence>
<sequence>MREKASATVLVVLCGVGEKGSEEDELCRAMDG</sequence>